<name>A0A6S8CBM1_9STRA</name>
<evidence type="ECO:0008006" key="3">
    <source>
        <dbReference type="Google" id="ProtNLM"/>
    </source>
</evidence>
<evidence type="ECO:0000313" key="2">
    <source>
        <dbReference type="EMBL" id="CAE0366616.1"/>
    </source>
</evidence>
<dbReference type="EMBL" id="HBIJ01010732">
    <property type="protein sequence ID" value="CAE0366615.1"/>
    <property type="molecule type" value="Transcribed_RNA"/>
</dbReference>
<reference evidence="2" key="1">
    <citation type="submission" date="2021-01" db="EMBL/GenBank/DDBJ databases">
        <authorList>
            <person name="Corre E."/>
            <person name="Pelletier E."/>
            <person name="Niang G."/>
            <person name="Scheremetjew M."/>
            <person name="Finn R."/>
            <person name="Kale V."/>
            <person name="Holt S."/>
            <person name="Cochrane G."/>
            <person name="Meng A."/>
            <person name="Brown T."/>
            <person name="Cohen L."/>
        </authorList>
    </citation>
    <scope>NUCLEOTIDE SEQUENCE</scope>
    <source>
        <strain evidence="2">CCMP1510</strain>
    </source>
</reference>
<gene>
    <name evidence="1" type="ORF">ALAG00032_LOCUS7362</name>
    <name evidence="2" type="ORF">ALAG00032_LOCUS7363</name>
</gene>
<accession>A0A6S8CBM1</accession>
<sequence length="242" mass="27157">MGAHFFFDIKDQIEEDDEKRLERLLRINEIKCENVLQSLGIISFKIDVDGIDFRLLASEFSQPSPQSIFMEDSEYANYRNVMDDPNFPLAPIVNALLPVLALHFNVSGSSLQLDDAFIISYNTQHADTTVRKHTDPSDITVNLCLQADNVQGSSILFYGKKPLSNLTTLPCSCSSSCSFDSTLCFDFTSPTKNSDDALFRVIPKQGFAMFHYGSHPHETLPLFSGQRTNCVLTFCCSKSQQQ</sequence>
<dbReference type="AlphaFoldDB" id="A0A6S8CBM1"/>
<protein>
    <recommendedName>
        <fullName evidence="3">Fe2OG dioxygenase domain-containing protein</fullName>
    </recommendedName>
</protein>
<proteinExistence type="predicted"/>
<evidence type="ECO:0000313" key="1">
    <source>
        <dbReference type="EMBL" id="CAE0366615.1"/>
    </source>
</evidence>
<dbReference type="EMBL" id="HBIJ01010733">
    <property type="protein sequence ID" value="CAE0366616.1"/>
    <property type="molecule type" value="Transcribed_RNA"/>
</dbReference>
<organism evidence="2">
    <name type="scientific">Aureoumbra lagunensis</name>
    <dbReference type="NCBI Taxonomy" id="44058"/>
    <lineage>
        <taxon>Eukaryota</taxon>
        <taxon>Sar</taxon>
        <taxon>Stramenopiles</taxon>
        <taxon>Ochrophyta</taxon>
        <taxon>Pelagophyceae</taxon>
        <taxon>Pelagomonadales</taxon>
        <taxon>Aureoumbra</taxon>
    </lineage>
</organism>